<feature type="binding site" evidence="8">
    <location>
        <position position="56"/>
    </location>
    <ligand>
        <name>Mg(2+)</name>
        <dbReference type="ChEBI" id="CHEBI:18420"/>
    </ligand>
</feature>
<keyword evidence="1 8" id="KW-0444">Lipid biosynthesis</keyword>
<feature type="domain" description="4'-phosphopantetheinyl transferase" evidence="9">
    <location>
        <begin position="4"/>
        <end position="120"/>
    </location>
</feature>
<gene>
    <name evidence="8" type="primary">acpS</name>
    <name evidence="10" type="ordered locus">Tresu_1154</name>
</gene>
<evidence type="ECO:0000256" key="7">
    <source>
        <dbReference type="ARBA" id="ARBA00023160"/>
    </source>
</evidence>
<evidence type="ECO:0000313" key="10">
    <source>
        <dbReference type="EMBL" id="AEB14066.1"/>
    </source>
</evidence>
<comment type="subcellular location">
    <subcellularLocation>
        <location evidence="8">Cytoplasm</location>
    </subcellularLocation>
</comment>
<evidence type="ECO:0000256" key="6">
    <source>
        <dbReference type="ARBA" id="ARBA00023098"/>
    </source>
</evidence>
<keyword evidence="6 8" id="KW-0443">Lipid metabolism</keyword>
<proteinExistence type="inferred from homology"/>
<dbReference type="Proteomes" id="UP000006852">
    <property type="component" value="Chromosome"/>
</dbReference>
<evidence type="ECO:0000256" key="4">
    <source>
        <dbReference type="ARBA" id="ARBA00022832"/>
    </source>
</evidence>
<keyword evidence="11" id="KW-1185">Reference proteome</keyword>
<dbReference type="OrthoDB" id="517356at2"/>
<evidence type="ECO:0000256" key="1">
    <source>
        <dbReference type="ARBA" id="ARBA00022516"/>
    </source>
</evidence>
<comment type="similarity">
    <text evidence="8">Belongs to the P-Pant transferase superfamily. AcpS family.</text>
</comment>
<dbReference type="HAMAP" id="MF_00101">
    <property type="entry name" value="AcpS"/>
    <property type="match status" value="1"/>
</dbReference>
<dbReference type="RefSeq" id="WP_013701355.1">
    <property type="nucleotide sequence ID" value="NC_015385.1"/>
</dbReference>
<dbReference type="InterPro" id="IPR008278">
    <property type="entry name" value="4-PPantetheinyl_Trfase_dom"/>
</dbReference>
<sequence length="127" mass="14473">MIFGVGCDIAKVSRFEKWVLSKDMISRFYNENEHVSENAGLQRKCEFYASRFAAKEAFSKALGTGIRGFNLNEVFISKDDNEKPEIKVLGNAKKMLEEKCGEKYKIHVSLSHEKEYALAFVVIEIIA</sequence>
<dbReference type="SUPFAM" id="SSF56214">
    <property type="entry name" value="4'-phosphopantetheinyl transferase"/>
    <property type="match status" value="1"/>
</dbReference>
<dbReference type="GeneID" id="302998314"/>
<dbReference type="NCBIfam" id="TIGR00556">
    <property type="entry name" value="pantethn_trn"/>
    <property type="match status" value="1"/>
</dbReference>
<evidence type="ECO:0000256" key="5">
    <source>
        <dbReference type="ARBA" id="ARBA00022842"/>
    </source>
</evidence>
<comment type="function">
    <text evidence="8">Transfers the 4'-phosphopantetheine moiety from coenzyme A to a Ser of acyl-carrier-protein.</text>
</comment>
<keyword evidence="8" id="KW-0963">Cytoplasm</keyword>
<comment type="catalytic activity">
    <reaction evidence="8">
        <text>apo-[ACP] + CoA = holo-[ACP] + adenosine 3',5'-bisphosphate + H(+)</text>
        <dbReference type="Rhea" id="RHEA:12068"/>
        <dbReference type="Rhea" id="RHEA-COMP:9685"/>
        <dbReference type="Rhea" id="RHEA-COMP:9690"/>
        <dbReference type="ChEBI" id="CHEBI:15378"/>
        <dbReference type="ChEBI" id="CHEBI:29999"/>
        <dbReference type="ChEBI" id="CHEBI:57287"/>
        <dbReference type="ChEBI" id="CHEBI:58343"/>
        <dbReference type="ChEBI" id="CHEBI:64479"/>
        <dbReference type="EC" id="2.7.8.7"/>
    </reaction>
</comment>
<dbReference type="AlphaFoldDB" id="F2NXI7"/>
<dbReference type="InterPro" id="IPR002582">
    <property type="entry name" value="ACPS"/>
</dbReference>
<keyword evidence="3 8" id="KW-0479">Metal-binding</keyword>
<accession>F2NXI7</accession>
<dbReference type="InterPro" id="IPR037143">
    <property type="entry name" value="4-PPantetheinyl_Trfase_dom_sf"/>
</dbReference>
<keyword evidence="7 8" id="KW-0275">Fatty acid biosynthesis</keyword>
<keyword evidence="2 8" id="KW-0808">Transferase</keyword>
<dbReference type="InterPro" id="IPR004568">
    <property type="entry name" value="Ppantetheine-prot_Trfase_dom"/>
</dbReference>
<feature type="binding site" evidence="8">
    <location>
        <position position="8"/>
    </location>
    <ligand>
        <name>Mg(2+)</name>
        <dbReference type="ChEBI" id="CHEBI:18420"/>
    </ligand>
</feature>
<dbReference type="EC" id="2.7.8.7" evidence="8"/>
<dbReference type="HOGENOM" id="CLU_089696_0_2_12"/>
<dbReference type="KEGG" id="tsu:Tresu_1154"/>
<dbReference type="Gene3D" id="3.90.470.20">
    <property type="entry name" value="4'-phosphopantetheinyl transferase domain"/>
    <property type="match status" value="1"/>
</dbReference>
<evidence type="ECO:0000313" key="11">
    <source>
        <dbReference type="Proteomes" id="UP000006852"/>
    </source>
</evidence>
<reference evidence="10 11" key="1">
    <citation type="journal article" date="2011" name="Stand. Genomic Sci.">
        <title>Complete genome sequence of Treponema succinifaciens type strain (6091).</title>
        <authorList>
            <person name="Han C."/>
            <person name="Gronow S."/>
            <person name="Teshima H."/>
            <person name="Lapidus A."/>
            <person name="Nolan M."/>
            <person name="Lucas S."/>
            <person name="Hammon N."/>
            <person name="Deshpande S."/>
            <person name="Cheng J.F."/>
            <person name="Zeytun A."/>
            <person name="Tapia R."/>
            <person name="Goodwin L."/>
            <person name="Pitluck S."/>
            <person name="Liolios K."/>
            <person name="Pagani I."/>
            <person name="Ivanova N."/>
            <person name="Mavromatis K."/>
            <person name="Mikhailova N."/>
            <person name="Huntemann M."/>
            <person name="Pati A."/>
            <person name="Chen A."/>
            <person name="Palaniappan K."/>
            <person name="Land M."/>
            <person name="Hauser L."/>
            <person name="Brambilla E.M."/>
            <person name="Rohde M."/>
            <person name="Goker M."/>
            <person name="Woyke T."/>
            <person name="Bristow J."/>
            <person name="Eisen J.A."/>
            <person name="Markowitz V."/>
            <person name="Hugenholtz P."/>
            <person name="Kyrpides N.C."/>
            <person name="Klenk H.P."/>
            <person name="Detter J.C."/>
        </authorList>
    </citation>
    <scope>NUCLEOTIDE SEQUENCE [LARGE SCALE GENOMIC DNA]</scope>
    <source>
        <strain evidence="11">ATCC 33096 / DSM 2489 / 6091</strain>
    </source>
</reference>
<name>F2NXI7_TRES6</name>
<dbReference type="GO" id="GO:0000287">
    <property type="term" value="F:magnesium ion binding"/>
    <property type="evidence" value="ECO:0007669"/>
    <property type="project" value="UniProtKB-UniRule"/>
</dbReference>
<evidence type="ECO:0000256" key="2">
    <source>
        <dbReference type="ARBA" id="ARBA00022679"/>
    </source>
</evidence>
<dbReference type="GO" id="GO:0006633">
    <property type="term" value="P:fatty acid biosynthetic process"/>
    <property type="evidence" value="ECO:0007669"/>
    <property type="project" value="UniProtKB-UniRule"/>
</dbReference>
<evidence type="ECO:0000256" key="8">
    <source>
        <dbReference type="HAMAP-Rule" id="MF_00101"/>
    </source>
</evidence>
<reference evidence="11" key="2">
    <citation type="submission" date="2011-04" db="EMBL/GenBank/DDBJ databases">
        <title>The complete genome of chromosome of Treponema succinifaciens DSM 2489.</title>
        <authorList>
            <person name="Lucas S."/>
            <person name="Copeland A."/>
            <person name="Lapidus A."/>
            <person name="Bruce D."/>
            <person name="Goodwin L."/>
            <person name="Pitluck S."/>
            <person name="Peters L."/>
            <person name="Kyrpides N."/>
            <person name="Mavromatis K."/>
            <person name="Ivanova N."/>
            <person name="Ovchinnikova G."/>
            <person name="Teshima H."/>
            <person name="Detter J.C."/>
            <person name="Tapia R."/>
            <person name="Han C."/>
            <person name="Land M."/>
            <person name="Hauser L."/>
            <person name="Markowitz V."/>
            <person name="Cheng J.-F."/>
            <person name="Hugenholtz P."/>
            <person name="Woyke T."/>
            <person name="Wu D."/>
            <person name="Gronow S."/>
            <person name="Wellnitz S."/>
            <person name="Brambilla E."/>
            <person name="Klenk H.-P."/>
            <person name="Eisen J.A."/>
        </authorList>
    </citation>
    <scope>NUCLEOTIDE SEQUENCE [LARGE SCALE GENOMIC DNA]</scope>
    <source>
        <strain evidence="11">ATCC 33096 / DSM 2489 / 6091</strain>
    </source>
</reference>
<dbReference type="eggNOG" id="COG0736">
    <property type="taxonomic scope" value="Bacteria"/>
</dbReference>
<keyword evidence="4 8" id="KW-0276">Fatty acid metabolism</keyword>
<evidence type="ECO:0000256" key="3">
    <source>
        <dbReference type="ARBA" id="ARBA00022723"/>
    </source>
</evidence>
<evidence type="ECO:0000259" key="9">
    <source>
        <dbReference type="Pfam" id="PF01648"/>
    </source>
</evidence>
<dbReference type="NCBIfam" id="TIGR00516">
    <property type="entry name" value="acpS"/>
    <property type="match status" value="1"/>
</dbReference>
<dbReference type="Pfam" id="PF01648">
    <property type="entry name" value="ACPS"/>
    <property type="match status" value="1"/>
</dbReference>
<keyword evidence="5 8" id="KW-0460">Magnesium</keyword>
<dbReference type="EMBL" id="CP002631">
    <property type="protein sequence ID" value="AEB14066.1"/>
    <property type="molecule type" value="Genomic_DNA"/>
</dbReference>
<dbReference type="GO" id="GO:0008897">
    <property type="term" value="F:holo-[acyl-carrier-protein] synthase activity"/>
    <property type="evidence" value="ECO:0007669"/>
    <property type="project" value="UniProtKB-UniRule"/>
</dbReference>
<protein>
    <recommendedName>
        <fullName evidence="8">Holo-[acyl-carrier-protein] synthase</fullName>
        <shortName evidence="8">Holo-ACP synthase</shortName>
        <ecNumber evidence="8">2.7.8.7</ecNumber>
    </recommendedName>
    <alternativeName>
        <fullName evidence="8">4'-phosphopantetheinyl transferase AcpS</fullName>
    </alternativeName>
</protein>
<dbReference type="STRING" id="869209.Tresu_1154"/>
<comment type="cofactor">
    <cofactor evidence="8">
        <name>Mg(2+)</name>
        <dbReference type="ChEBI" id="CHEBI:18420"/>
    </cofactor>
</comment>
<dbReference type="GO" id="GO:0005737">
    <property type="term" value="C:cytoplasm"/>
    <property type="evidence" value="ECO:0007669"/>
    <property type="project" value="UniProtKB-SubCell"/>
</dbReference>
<organism evidence="10 11">
    <name type="scientific">Treponema succinifaciens (strain ATCC 33096 / DSM 2489 / 6091)</name>
    <dbReference type="NCBI Taxonomy" id="869209"/>
    <lineage>
        <taxon>Bacteria</taxon>
        <taxon>Pseudomonadati</taxon>
        <taxon>Spirochaetota</taxon>
        <taxon>Spirochaetia</taxon>
        <taxon>Spirochaetales</taxon>
        <taxon>Treponemataceae</taxon>
        <taxon>Treponema</taxon>
    </lineage>
</organism>